<feature type="transmembrane region" description="Helical" evidence="10">
    <location>
        <begin position="408"/>
        <end position="432"/>
    </location>
</feature>
<keyword evidence="4 10" id="KW-0812">Transmembrane</keyword>
<evidence type="ECO:0000256" key="3">
    <source>
        <dbReference type="ARBA" id="ARBA00022448"/>
    </source>
</evidence>
<dbReference type="OMA" id="PTFYYQP"/>
<feature type="transmembrane region" description="Helical" evidence="10">
    <location>
        <begin position="363"/>
        <end position="387"/>
    </location>
</feature>
<evidence type="ECO:0000256" key="2">
    <source>
        <dbReference type="ARBA" id="ARBA00013242"/>
    </source>
</evidence>
<sequence>MFSLETNIFLVLICSFLGLVWAIINAFLVAKVNLSGNQTKGGYAQFDQENQTNPRLQLVLEIASYIERGAKSFLYQEYKYIGIFVALMALVIFFFVEEHLGQFWTTLAFILGCLTSLLSGYIGMRIAVFSNYRTAFQAQESMAKAFHVAYRGGCVMGFALTSLGLFVLALLITLYTNLYVTDYEDFTQMFECLAGYGLGGSTIALFGRVGGGIFTKAADVGADLVGKVEEGMDEDSPNNPATIADNVGDNVGDIAGMGSDLFGSFAEATSAALVVASASPTFYYQPSALMYPLMISAFGIIVCIITSLVAWVSQAKNFKSVSNILKNQLVISTVLAVPALYLAGYITLPDRLYGLGTVDRTPLHAWFCTLFGLWSGLIIGLVTEYYTSHSFTPVREVARSCETGAATNVIYGLALGQLSTVIPVILLAITAFACHTFLGMFGVALGALGMLSTLAVGLAIDGYGPISDNAGGIAEMAELGKEVRDTTDALDAAGNTTAAIGKGFAIGSAALVSLSLYGAFLTKASNFENLHPVSHVEVNAPLIFSGLLIGAMLPYAFSALTMKSVGKAAYEMVEEVRRQLRANPDIKTGRARPDYEKCISIATQSSLSEMFLPAAIVLGTPFVAGLLFGPTAVAGVLPGILISGVSMAISSANSGGAWDNAKKYIESGEYVNKQNQKRGKGSDEHRAAVIGDTIGDPLKDTSGPALNILVKLSAIFSLIFVQFFDSTAYLQCTVAPTSAGC</sequence>
<feature type="transmembrane region" description="Helical" evidence="10">
    <location>
        <begin position="504"/>
        <end position="522"/>
    </location>
</feature>
<feature type="transmembrane region" description="Helical" evidence="10">
    <location>
        <begin position="635"/>
        <end position="653"/>
    </location>
</feature>
<feature type="transmembrane region" description="Helical" evidence="10">
    <location>
        <begin position="542"/>
        <end position="562"/>
    </location>
</feature>
<proteinExistence type="inferred from homology"/>
<evidence type="ECO:0000313" key="12">
    <source>
        <dbReference type="Proteomes" id="UP000054937"/>
    </source>
</evidence>
<evidence type="ECO:0000256" key="10">
    <source>
        <dbReference type="SAM" id="Phobius"/>
    </source>
</evidence>
<dbReference type="AlphaFoldDB" id="A0A0V0QDX7"/>
<accession>A0A0V0QDX7</accession>
<keyword evidence="8" id="KW-0406">Ion transport</keyword>
<dbReference type="OrthoDB" id="5210at2759"/>
<evidence type="ECO:0000256" key="7">
    <source>
        <dbReference type="ARBA" id="ARBA00022989"/>
    </source>
</evidence>
<dbReference type="GO" id="GO:0012505">
    <property type="term" value="C:endomembrane system"/>
    <property type="evidence" value="ECO:0007669"/>
    <property type="project" value="UniProtKB-SubCell"/>
</dbReference>
<dbReference type="GO" id="GO:0004427">
    <property type="term" value="F:inorganic diphosphate phosphatase activity"/>
    <property type="evidence" value="ECO:0007669"/>
    <property type="project" value="InterPro"/>
</dbReference>
<evidence type="ECO:0000256" key="9">
    <source>
        <dbReference type="ARBA" id="ARBA00023136"/>
    </source>
</evidence>
<comment type="subcellular location">
    <subcellularLocation>
        <location evidence="1">Endomembrane system</location>
        <topology evidence="1">Multi-pass membrane protein</topology>
    </subcellularLocation>
</comment>
<dbReference type="PIRSF" id="PIRSF001265">
    <property type="entry name" value="H+-PPase"/>
    <property type="match status" value="1"/>
</dbReference>
<keyword evidence="7 10" id="KW-1133">Transmembrane helix</keyword>
<feature type="transmembrane region" description="Helical" evidence="10">
    <location>
        <begin position="289"/>
        <end position="312"/>
    </location>
</feature>
<dbReference type="InParanoid" id="A0A0V0QDX7"/>
<evidence type="ECO:0000256" key="4">
    <source>
        <dbReference type="ARBA" id="ARBA00022692"/>
    </source>
</evidence>
<feature type="transmembrane region" description="Helical" evidence="10">
    <location>
        <begin position="78"/>
        <end position="96"/>
    </location>
</feature>
<evidence type="ECO:0000256" key="5">
    <source>
        <dbReference type="ARBA" id="ARBA00022842"/>
    </source>
</evidence>
<feature type="transmembrane region" description="Helical" evidence="10">
    <location>
        <begin position="324"/>
        <end position="343"/>
    </location>
</feature>
<evidence type="ECO:0000256" key="1">
    <source>
        <dbReference type="ARBA" id="ARBA00004127"/>
    </source>
</evidence>
<keyword evidence="5" id="KW-0460">Magnesium</keyword>
<keyword evidence="12" id="KW-1185">Reference proteome</keyword>
<protein>
    <recommendedName>
        <fullName evidence="2">H(+)-exporting diphosphatase</fullName>
        <ecNumber evidence="2">7.1.3.1</ecNumber>
    </recommendedName>
</protein>
<dbReference type="HAMAP" id="MF_01129">
    <property type="entry name" value="PPase_energized_pump"/>
    <property type="match status" value="1"/>
</dbReference>
<organism evidence="11 12">
    <name type="scientific">Pseudocohnilembus persalinus</name>
    <name type="common">Ciliate</name>
    <dbReference type="NCBI Taxonomy" id="266149"/>
    <lineage>
        <taxon>Eukaryota</taxon>
        <taxon>Sar</taxon>
        <taxon>Alveolata</taxon>
        <taxon>Ciliophora</taxon>
        <taxon>Intramacronucleata</taxon>
        <taxon>Oligohymenophorea</taxon>
        <taxon>Scuticociliatia</taxon>
        <taxon>Philasterida</taxon>
        <taxon>Pseudocohnilembidae</taxon>
        <taxon>Pseudocohnilembus</taxon>
    </lineage>
</organism>
<dbReference type="FunCoup" id="A0A0V0QDX7">
    <property type="interactions" value="26"/>
</dbReference>
<feature type="transmembrane region" description="Helical" evidence="10">
    <location>
        <begin position="610"/>
        <end position="629"/>
    </location>
</feature>
<keyword evidence="6" id="KW-1278">Translocase</keyword>
<evidence type="ECO:0000313" key="11">
    <source>
        <dbReference type="EMBL" id="KRX00347.1"/>
    </source>
</evidence>
<dbReference type="NCBIfam" id="TIGR01104">
    <property type="entry name" value="V_PPase"/>
    <property type="match status" value="1"/>
</dbReference>
<dbReference type="PANTHER" id="PTHR31998">
    <property type="entry name" value="K(+)-INSENSITIVE PYROPHOSPHATE-ENERGIZED PROTON PUMP"/>
    <property type="match status" value="1"/>
</dbReference>
<dbReference type="InterPro" id="IPR004131">
    <property type="entry name" value="PPase-energised_H-pump"/>
</dbReference>
<feature type="transmembrane region" description="Helical" evidence="10">
    <location>
        <begin position="6"/>
        <end position="30"/>
    </location>
</feature>
<dbReference type="Proteomes" id="UP000054937">
    <property type="component" value="Unassembled WGS sequence"/>
</dbReference>
<dbReference type="GO" id="GO:0016020">
    <property type="term" value="C:membrane"/>
    <property type="evidence" value="ECO:0007669"/>
    <property type="project" value="InterPro"/>
</dbReference>
<evidence type="ECO:0000256" key="8">
    <source>
        <dbReference type="ARBA" id="ARBA00023065"/>
    </source>
</evidence>
<reference evidence="11 12" key="1">
    <citation type="journal article" date="2015" name="Sci. Rep.">
        <title>Genome of the facultative scuticociliatosis pathogen Pseudocohnilembus persalinus provides insight into its virulence through horizontal gene transfer.</title>
        <authorList>
            <person name="Xiong J."/>
            <person name="Wang G."/>
            <person name="Cheng J."/>
            <person name="Tian M."/>
            <person name="Pan X."/>
            <person name="Warren A."/>
            <person name="Jiang C."/>
            <person name="Yuan D."/>
            <person name="Miao W."/>
        </authorList>
    </citation>
    <scope>NUCLEOTIDE SEQUENCE [LARGE SCALE GENOMIC DNA]</scope>
    <source>
        <strain evidence="11">36N120E</strain>
    </source>
</reference>
<dbReference type="EC" id="7.1.3.1" evidence="2"/>
<evidence type="ECO:0000256" key="6">
    <source>
        <dbReference type="ARBA" id="ARBA00022967"/>
    </source>
</evidence>
<gene>
    <name evidence="11" type="ORF">PPERSA_10846</name>
</gene>
<comment type="caution">
    <text evidence="11">The sequence shown here is derived from an EMBL/GenBank/DDBJ whole genome shotgun (WGS) entry which is preliminary data.</text>
</comment>
<dbReference type="GO" id="GO:0009678">
    <property type="term" value="F:diphosphate hydrolysis-driven proton transmembrane transporter activity"/>
    <property type="evidence" value="ECO:0007669"/>
    <property type="project" value="UniProtKB-EC"/>
</dbReference>
<keyword evidence="3" id="KW-0813">Transport</keyword>
<keyword evidence="9 10" id="KW-0472">Membrane</keyword>
<dbReference type="NCBIfam" id="NF001960">
    <property type="entry name" value="PRK00733.3-5"/>
    <property type="match status" value="1"/>
</dbReference>
<feature type="transmembrane region" description="Helical" evidence="10">
    <location>
        <begin position="438"/>
        <end position="460"/>
    </location>
</feature>
<feature type="transmembrane region" description="Helical" evidence="10">
    <location>
        <begin position="148"/>
        <end position="175"/>
    </location>
</feature>
<dbReference type="EMBL" id="LDAU01000194">
    <property type="protein sequence ID" value="KRX00347.1"/>
    <property type="molecule type" value="Genomic_DNA"/>
</dbReference>
<name>A0A0V0QDX7_PSEPJ</name>
<feature type="transmembrane region" description="Helical" evidence="10">
    <location>
        <begin position="102"/>
        <end position="128"/>
    </location>
</feature>
<dbReference type="Pfam" id="PF03030">
    <property type="entry name" value="H_PPase"/>
    <property type="match status" value="1"/>
</dbReference>